<evidence type="ECO:0000313" key="3">
    <source>
        <dbReference type="Proteomes" id="UP000678393"/>
    </source>
</evidence>
<evidence type="ECO:0000313" key="2">
    <source>
        <dbReference type="EMBL" id="CAG5129681.1"/>
    </source>
</evidence>
<comment type="caution">
    <text evidence="2">The sequence shown here is derived from an EMBL/GenBank/DDBJ whole genome shotgun (WGS) entry which is preliminary data.</text>
</comment>
<organism evidence="2 3">
    <name type="scientific">Candidula unifasciata</name>
    <dbReference type="NCBI Taxonomy" id="100452"/>
    <lineage>
        <taxon>Eukaryota</taxon>
        <taxon>Metazoa</taxon>
        <taxon>Spiralia</taxon>
        <taxon>Lophotrochozoa</taxon>
        <taxon>Mollusca</taxon>
        <taxon>Gastropoda</taxon>
        <taxon>Heterobranchia</taxon>
        <taxon>Euthyneura</taxon>
        <taxon>Panpulmonata</taxon>
        <taxon>Eupulmonata</taxon>
        <taxon>Stylommatophora</taxon>
        <taxon>Helicina</taxon>
        <taxon>Helicoidea</taxon>
        <taxon>Geomitridae</taxon>
        <taxon>Candidula</taxon>
    </lineage>
</organism>
<dbReference type="EMBL" id="CAJHNH020003635">
    <property type="protein sequence ID" value="CAG5129681.1"/>
    <property type="molecule type" value="Genomic_DNA"/>
</dbReference>
<name>A0A8S3ZT67_9EUPU</name>
<feature type="non-terminal residue" evidence="2">
    <location>
        <position position="1"/>
    </location>
</feature>
<dbReference type="AlphaFoldDB" id="A0A8S3ZT67"/>
<proteinExistence type="predicted"/>
<feature type="region of interest" description="Disordered" evidence="1">
    <location>
        <begin position="1"/>
        <end position="45"/>
    </location>
</feature>
<evidence type="ECO:0000256" key="1">
    <source>
        <dbReference type="SAM" id="MobiDB-lite"/>
    </source>
</evidence>
<accession>A0A8S3ZT67</accession>
<protein>
    <submittedName>
        <fullName evidence="2">Uncharacterized protein</fullName>
    </submittedName>
</protein>
<keyword evidence="3" id="KW-1185">Reference proteome</keyword>
<dbReference type="Proteomes" id="UP000678393">
    <property type="component" value="Unassembled WGS sequence"/>
</dbReference>
<sequence length="61" mass="6451">MSSEGQPGDLAQASNESESSGDLAGPLVREDRLDSGSISVEENMTEADIVGHFQVVDKNED</sequence>
<gene>
    <name evidence="2" type="ORF">CUNI_LOCUS15239</name>
</gene>
<reference evidence="2" key="1">
    <citation type="submission" date="2021-04" db="EMBL/GenBank/DDBJ databases">
        <authorList>
            <consortium name="Molecular Ecology Group"/>
        </authorList>
    </citation>
    <scope>NUCLEOTIDE SEQUENCE</scope>
</reference>